<reference evidence="4" key="1">
    <citation type="submission" date="2016-11" db="EMBL/GenBank/DDBJ databases">
        <authorList>
            <person name="Varghese N."/>
            <person name="Submissions S."/>
        </authorList>
    </citation>
    <scope>NUCLEOTIDE SEQUENCE [LARGE SCALE GENOMIC DNA]</scope>
    <source>
        <strain evidence="4">DSM 25330</strain>
    </source>
</reference>
<dbReference type="PRINTS" id="PR01438">
    <property type="entry name" value="UNVRSLSTRESS"/>
</dbReference>
<dbReference type="SUPFAM" id="SSF52402">
    <property type="entry name" value="Adenine nucleotide alpha hydrolases-like"/>
    <property type="match status" value="1"/>
</dbReference>
<evidence type="ECO:0000313" key="4">
    <source>
        <dbReference type="Proteomes" id="UP000184522"/>
    </source>
</evidence>
<organism evidence="3 4">
    <name type="scientific">Winogradskyella jejuensis</name>
    <dbReference type="NCBI Taxonomy" id="1089305"/>
    <lineage>
        <taxon>Bacteria</taxon>
        <taxon>Pseudomonadati</taxon>
        <taxon>Bacteroidota</taxon>
        <taxon>Flavobacteriia</taxon>
        <taxon>Flavobacteriales</taxon>
        <taxon>Flavobacteriaceae</taxon>
        <taxon>Winogradskyella</taxon>
    </lineage>
</organism>
<protein>
    <submittedName>
        <fullName evidence="3">Nucleotide-binding universal stress protein, UspA family</fullName>
    </submittedName>
</protein>
<keyword evidence="4" id="KW-1185">Reference proteome</keyword>
<comment type="similarity">
    <text evidence="1">Belongs to the universal stress protein A family.</text>
</comment>
<dbReference type="STRING" id="1089305.SAMN05444148_1104"/>
<gene>
    <name evidence="3" type="ORF">SAMN05444148_1104</name>
</gene>
<dbReference type="PANTHER" id="PTHR46268:SF6">
    <property type="entry name" value="UNIVERSAL STRESS PROTEIN UP12"/>
    <property type="match status" value="1"/>
</dbReference>
<accession>A0A1M5N858</accession>
<dbReference type="InterPro" id="IPR006016">
    <property type="entry name" value="UspA"/>
</dbReference>
<dbReference type="CDD" id="cd00293">
    <property type="entry name" value="USP-like"/>
    <property type="match status" value="1"/>
</dbReference>
<dbReference type="Pfam" id="PF00582">
    <property type="entry name" value="Usp"/>
    <property type="match status" value="1"/>
</dbReference>
<evidence type="ECO:0000313" key="3">
    <source>
        <dbReference type="EMBL" id="SHG85379.1"/>
    </source>
</evidence>
<dbReference type="PANTHER" id="PTHR46268">
    <property type="entry name" value="STRESS RESPONSE PROTEIN NHAX"/>
    <property type="match status" value="1"/>
</dbReference>
<dbReference type="Gene3D" id="3.40.50.12370">
    <property type="match status" value="1"/>
</dbReference>
<dbReference type="InterPro" id="IPR006015">
    <property type="entry name" value="Universal_stress_UspA"/>
</dbReference>
<sequence length="271" mass="30636">MLNFSEMKNILVPVGSSKNAKNHLQYAVDFAKAFGAKVYVVQIYNVYTKAGTMIKIDHILERESQAFLDEHVASVDKKGVEVVTRVFKGNLVDTIELACKALEIDLILLEPRTNSIKEEVFLGKTSGKIIKQTQIPALIVPEGYVYKPIVKILMAVKSVAIEKKDVLQPLQGIKEQFKSIVNLLLVKTPEYREGDFEVNDELKALITNAENVEAPTTFQGVLEHYKDHHPDLLCVVRRKRGFFKKLWENNTILKKDFHSTTMPVLVLSGLK</sequence>
<evidence type="ECO:0000259" key="2">
    <source>
        <dbReference type="Pfam" id="PF00582"/>
    </source>
</evidence>
<evidence type="ECO:0000256" key="1">
    <source>
        <dbReference type="ARBA" id="ARBA00008791"/>
    </source>
</evidence>
<dbReference type="AlphaFoldDB" id="A0A1M5N858"/>
<dbReference type="EMBL" id="FQWS01000001">
    <property type="protein sequence ID" value="SHG85379.1"/>
    <property type="molecule type" value="Genomic_DNA"/>
</dbReference>
<proteinExistence type="inferred from homology"/>
<dbReference type="Proteomes" id="UP000184522">
    <property type="component" value="Unassembled WGS sequence"/>
</dbReference>
<name>A0A1M5N858_9FLAO</name>
<feature type="domain" description="UspA" evidence="2">
    <location>
        <begin position="7"/>
        <end position="141"/>
    </location>
</feature>